<dbReference type="InterPro" id="IPR001660">
    <property type="entry name" value="SAM"/>
</dbReference>
<dbReference type="eggNOG" id="ENOG502T9H2">
    <property type="taxonomic scope" value="Eukaryota"/>
</dbReference>
<protein>
    <submittedName>
        <fullName evidence="3">Uncharacterized protein, isoform A</fullName>
    </submittedName>
</protein>
<dbReference type="SUPFAM" id="SSF47769">
    <property type="entry name" value="SAM/Pointed domain"/>
    <property type="match status" value="1"/>
</dbReference>
<dbReference type="Gene3D" id="1.10.150.50">
    <property type="entry name" value="Transcription Factor, Ets-1"/>
    <property type="match status" value="1"/>
</dbReference>
<dbReference type="CDD" id="cd09487">
    <property type="entry name" value="SAM_superfamily"/>
    <property type="match status" value="1"/>
</dbReference>
<dbReference type="GO" id="GO:1902911">
    <property type="term" value="C:protein kinase complex"/>
    <property type="evidence" value="ECO:0007669"/>
    <property type="project" value="EnsemblMetazoa"/>
</dbReference>
<feature type="compositionally biased region" description="Basic and acidic residues" evidence="1">
    <location>
        <begin position="1"/>
        <end position="12"/>
    </location>
</feature>
<dbReference type="Proteomes" id="UP000009192">
    <property type="component" value="Unassembled WGS sequence"/>
</dbReference>
<feature type="region of interest" description="Disordered" evidence="1">
    <location>
        <begin position="1"/>
        <end position="20"/>
    </location>
</feature>
<dbReference type="OrthoDB" id="539213at2759"/>
<sequence>MDRYNRAWRDPKSPLTPITPLTTRAFSFDNIPSPPTPTPCRSQNCNSRGLRPNHHSVQHQAAGHARRLIGSWAPKHFSQDFMRIRSVFSPCAHGTAIHGDSATPKKDTRSSHLTDAIAKQAPPKRHFKRSSPVNQPELSPRVSSLLNRTGNNHLLDLFRRQEIDMAVLVQMTLEELESLGVRGVRELKLAIDVIKFAKKFI</sequence>
<keyword evidence="4" id="KW-1185">Reference proteome</keyword>
<dbReference type="HOGENOM" id="CLU_1152793_0_0_1"/>
<evidence type="ECO:0000313" key="3">
    <source>
        <dbReference type="EMBL" id="EDW19742.1"/>
    </source>
</evidence>
<evidence type="ECO:0000256" key="1">
    <source>
        <dbReference type="SAM" id="MobiDB-lite"/>
    </source>
</evidence>
<reference evidence="3 4" key="1">
    <citation type="journal article" date="2007" name="Nature">
        <title>Evolution of genes and genomes on the Drosophila phylogeny.</title>
        <authorList>
            <consortium name="Drosophila 12 Genomes Consortium"/>
            <person name="Clark A.G."/>
            <person name="Eisen M.B."/>
            <person name="Smith D.R."/>
            <person name="Bergman C.M."/>
            <person name="Oliver B."/>
            <person name="Markow T.A."/>
            <person name="Kaufman T.C."/>
            <person name="Kellis M."/>
            <person name="Gelbart W."/>
            <person name="Iyer V.N."/>
            <person name="Pollard D.A."/>
            <person name="Sackton T.B."/>
            <person name="Larracuente A.M."/>
            <person name="Singh N.D."/>
            <person name="Abad J.P."/>
            <person name="Abt D.N."/>
            <person name="Adryan B."/>
            <person name="Aguade M."/>
            <person name="Akashi H."/>
            <person name="Anderson W.W."/>
            <person name="Aquadro C.F."/>
            <person name="Ardell D.H."/>
            <person name="Arguello R."/>
            <person name="Artieri C.G."/>
            <person name="Barbash D.A."/>
            <person name="Barker D."/>
            <person name="Barsanti P."/>
            <person name="Batterham P."/>
            <person name="Batzoglou S."/>
            <person name="Begun D."/>
            <person name="Bhutkar A."/>
            <person name="Blanco E."/>
            <person name="Bosak S.A."/>
            <person name="Bradley R.K."/>
            <person name="Brand A.D."/>
            <person name="Brent M.R."/>
            <person name="Brooks A.N."/>
            <person name="Brown R.H."/>
            <person name="Butlin R.K."/>
            <person name="Caggese C."/>
            <person name="Calvi B.R."/>
            <person name="Bernardo de Carvalho A."/>
            <person name="Caspi A."/>
            <person name="Castrezana S."/>
            <person name="Celniker S.E."/>
            <person name="Chang J.L."/>
            <person name="Chapple C."/>
            <person name="Chatterji S."/>
            <person name="Chinwalla A."/>
            <person name="Civetta A."/>
            <person name="Clifton S.W."/>
            <person name="Comeron J.M."/>
            <person name="Costello J.C."/>
            <person name="Coyne J.A."/>
            <person name="Daub J."/>
            <person name="David R.G."/>
            <person name="Delcher A.L."/>
            <person name="Delehaunty K."/>
            <person name="Do C.B."/>
            <person name="Ebling H."/>
            <person name="Edwards K."/>
            <person name="Eickbush T."/>
            <person name="Evans J.D."/>
            <person name="Filipski A."/>
            <person name="Findeiss S."/>
            <person name="Freyhult E."/>
            <person name="Fulton L."/>
            <person name="Fulton R."/>
            <person name="Garcia A.C."/>
            <person name="Gardiner A."/>
            <person name="Garfield D.A."/>
            <person name="Garvin B.E."/>
            <person name="Gibson G."/>
            <person name="Gilbert D."/>
            <person name="Gnerre S."/>
            <person name="Godfrey J."/>
            <person name="Good R."/>
            <person name="Gotea V."/>
            <person name="Gravely B."/>
            <person name="Greenberg A.J."/>
            <person name="Griffiths-Jones S."/>
            <person name="Gross S."/>
            <person name="Guigo R."/>
            <person name="Gustafson E.A."/>
            <person name="Haerty W."/>
            <person name="Hahn M.W."/>
            <person name="Halligan D.L."/>
            <person name="Halpern A.L."/>
            <person name="Halter G.M."/>
            <person name="Han M.V."/>
            <person name="Heger A."/>
            <person name="Hillier L."/>
            <person name="Hinrichs A.S."/>
            <person name="Holmes I."/>
            <person name="Hoskins R.A."/>
            <person name="Hubisz M.J."/>
            <person name="Hultmark D."/>
            <person name="Huntley M.A."/>
            <person name="Jaffe D.B."/>
            <person name="Jagadeeshan S."/>
            <person name="Jeck W.R."/>
            <person name="Johnson J."/>
            <person name="Jones C.D."/>
            <person name="Jordan W.C."/>
            <person name="Karpen G.H."/>
            <person name="Kataoka E."/>
            <person name="Keightley P.D."/>
            <person name="Kheradpour P."/>
            <person name="Kirkness E.F."/>
            <person name="Koerich L.B."/>
            <person name="Kristiansen K."/>
            <person name="Kudrna D."/>
            <person name="Kulathinal R.J."/>
            <person name="Kumar S."/>
            <person name="Kwok R."/>
            <person name="Lander E."/>
            <person name="Langley C.H."/>
            <person name="Lapoint R."/>
            <person name="Lazzaro B.P."/>
            <person name="Lee S.J."/>
            <person name="Levesque L."/>
            <person name="Li R."/>
            <person name="Lin C.F."/>
            <person name="Lin M.F."/>
            <person name="Lindblad-Toh K."/>
            <person name="Llopart A."/>
            <person name="Long M."/>
            <person name="Low L."/>
            <person name="Lozovsky E."/>
            <person name="Lu J."/>
            <person name="Luo M."/>
            <person name="Machado C.A."/>
            <person name="Makalowski W."/>
            <person name="Marzo M."/>
            <person name="Matsuda M."/>
            <person name="Matzkin L."/>
            <person name="McAllister B."/>
            <person name="McBride C.S."/>
            <person name="McKernan B."/>
            <person name="McKernan K."/>
            <person name="Mendez-Lago M."/>
            <person name="Minx P."/>
            <person name="Mollenhauer M.U."/>
            <person name="Montooth K."/>
            <person name="Mount S.M."/>
            <person name="Mu X."/>
            <person name="Myers E."/>
            <person name="Negre B."/>
            <person name="Newfeld S."/>
            <person name="Nielsen R."/>
            <person name="Noor M.A."/>
            <person name="O'Grady P."/>
            <person name="Pachter L."/>
            <person name="Papaceit M."/>
            <person name="Parisi M.J."/>
            <person name="Parisi M."/>
            <person name="Parts L."/>
            <person name="Pedersen J.S."/>
            <person name="Pesole G."/>
            <person name="Phillippy A.M."/>
            <person name="Ponting C.P."/>
            <person name="Pop M."/>
            <person name="Porcelli D."/>
            <person name="Powell J.R."/>
            <person name="Prohaska S."/>
            <person name="Pruitt K."/>
            <person name="Puig M."/>
            <person name="Quesneville H."/>
            <person name="Ram K.R."/>
            <person name="Rand D."/>
            <person name="Rasmussen M.D."/>
            <person name="Reed L.K."/>
            <person name="Reenan R."/>
            <person name="Reily A."/>
            <person name="Remington K.A."/>
            <person name="Rieger T.T."/>
            <person name="Ritchie M.G."/>
            <person name="Robin C."/>
            <person name="Rogers Y.H."/>
            <person name="Rohde C."/>
            <person name="Rozas J."/>
            <person name="Rubenfield M.J."/>
            <person name="Ruiz A."/>
            <person name="Russo S."/>
            <person name="Salzberg S.L."/>
            <person name="Sanchez-Gracia A."/>
            <person name="Saranga D.J."/>
            <person name="Sato H."/>
            <person name="Schaeffer S.W."/>
            <person name="Schatz M.C."/>
            <person name="Schlenke T."/>
            <person name="Schwartz R."/>
            <person name="Segarra C."/>
            <person name="Singh R.S."/>
            <person name="Sirot L."/>
            <person name="Sirota M."/>
            <person name="Sisneros N.B."/>
            <person name="Smith C.D."/>
            <person name="Smith T.F."/>
            <person name="Spieth J."/>
            <person name="Stage D.E."/>
            <person name="Stark A."/>
            <person name="Stephan W."/>
            <person name="Strausberg R.L."/>
            <person name="Strempel S."/>
            <person name="Sturgill D."/>
            <person name="Sutton G."/>
            <person name="Sutton G.G."/>
            <person name="Tao W."/>
            <person name="Teichmann S."/>
            <person name="Tobari Y.N."/>
            <person name="Tomimura Y."/>
            <person name="Tsolas J.M."/>
            <person name="Valente V.L."/>
            <person name="Venter E."/>
            <person name="Venter J.C."/>
            <person name="Vicario S."/>
            <person name="Vieira F.G."/>
            <person name="Vilella A.J."/>
            <person name="Villasante A."/>
            <person name="Walenz B."/>
            <person name="Wang J."/>
            <person name="Wasserman M."/>
            <person name="Watts T."/>
            <person name="Wilson D."/>
            <person name="Wilson R.K."/>
            <person name="Wing R.A."/>
            <person name="Wolfner M.F."/>
            <person name="Wong A."/>
            <person name="Wong G.K."/>
            <person name="Wu C.I."/>
            <person name="Wu G."/>
            <person name="Yamamoto D."/>
            <person name="Yang H.P."/>
            <person name="Yang S.P."/>
            <person name="Yorke J.A."/>
            <person name="Yoshida K."/>
            <person name="Zdobnov E."/>
            <person name="Zhang P."/>
            <person name="Zhang Y."/>
            <person name="Zimin A.V."/>
            <person name="Baldwin J."/>
            <person name="Abdouelleil A."/>
            <person name="Abdulkadir J."/>
            <person name="Abebe A."/>
            <person name="Abera B."/>
            <person name="Abreu J."/>
            <person name="Acer S.C."/>
            <person name="Aftuck L."/>
            <person name="Alexander A."/>
            <person name="An P."/>
            <person name="Anderson E."/>
            <person name="Anderson S."/>
            <person name="Arachi H."/>
            <person name="Azer M."/>
            <person name="Bachantsang P."/>
            <person name="Barry A."/>
            <person name="Bayul T."/>
            <person name="Berlin A."/>
            <person name="Bessette D."/>
            <person name="Bloom T."/>
            <person name="Blye J."/>
            <person name="Boguslavskiy L."/>
            <person name="Bonnet C."/>
            <person name="Boukhgalter B."/>
            <person name="Bourzgui I."/>
            <person name="Brown A."/>
            <person name="Cahill P."/>
            <person name="Channer S."/>
            <person name="Cheshatsang Y."/>
            <person name="Chuda L."/>
            <person name="Citroen M."/>
            <person name="Collymore A."/>
            <person name="Cooke P."/>
            <person name="Costello M."/>
            <person name="D'Aco K."/>
            <person name="Daza R."/>
            <person name="De Haan G."/>
            <person name="DeGray S."/>
            <person name="DeMaso C."/>
            <person name="Dhargay N."/>
            <person name="Dooley K."/>
            <person name="Dooley E."/>
            <person name="Doricent M."/>
            <person name="Dorje P."/>
            <person name="Dorjee K."/>
            <person name="Dupes A."/>
            <person name="Elong R."/>
            <person name="Falk J."/>
            <person name="Farina A."/>
            <person name="Faro S."/>
            <person name="Ferguson D."/>
            <person name="Fisher S."/>
            <person name="Foley C.D."/>
            <person name="Franke A."/>
            <person name="Friedrich D."/>
            <person name="Gadbois L."/>
            <person name="Gearin G."/>
            <person name="Gearin C.R."/>
            <person name="Giannoukos G."/>
            <person name="Goode T."/>
            <person name="Graham J."/>
            <person name="Grandbois E."/>
            <person name="Grewal S."/>
            <person name="Gyaltsen K."/>
            <person name="Hafez N."/>
            <person name="Hagos B."/>
            <person name="Hall J."/>
            <person name="Henson C."/>
            <person name="Hollinger A."/>
            <person name="Honan T."/>
            <person name="Huard M.D."/>
            <person name="Hughes L."/>
            <person name="Hurhula B."/>
            <person name="Husby M.E."/>
            <person name="Kamat A."/>
            <person name="Kanga B."/>
            <person name="Kashin S."/>
            <person name="Khazanovich D."/>
            <person name="Kisner P."/>
            <person name="Lance K."/>
            <person name="Lara M."/>
            <person name="Lee W."/>
            <person name="Lennon N."/>
            <person name="Letendre F."/>
            <person name="LeVine R."/>
            <person name="Lipovsky A."/>
            <person name="Liu X."/>
            <person name="Liu J."/>
            <person name="Liu S."/>
            <person name="Lokyitsang T."/>
            <person name="Lokyitsang Y."/>
            <person name="Lubonja R."/>
            <person name="Lui A."/>
            <person name="MacDonald P."/>
            <person name="Magnisalis V."/>
            <person name="Maru K."/>
            <person name="Matthews C."/>
            <person name="McCusker W."/>
            <person name="McDonough S."/>
            <person name="Mehta T."/>
            <person name="Meldrim J."/>
            <person name="Meneus L."/>
            <person name="Mihai O."/>
            <person name="Mihalev A."/>
            <person name="Mihova T."/>
            <person name="Mittelman R."/>
            <person name="Mlenga V."/>
            <person name="Montmayeur A."/>
            <person name="Mulrain L."/>
            <person name="Navidi A."/>
            <person name="Naylor J."/>
            <person name="Negash T."/>
            <person name="Nguyen T."/>
            <person name="Nguyen N."/>
            <person name="Nicol R."/>
            <person name="Norbu C."/>
            <person name="Norbu N."/>
            <person name="Novod N."/>
            <person name="O'Neill B."/>
            <person name="Osman S."/>
            <person name="Markiewicz E."/>
            <person name="Oyono O.L."/>
            <person name="Patti C."/>
            <person name="Phunkhang P."/>
            <person name="Pierre F."/>
            <person name="Priest M."/>
            <person name="Raghuraman S."/>
            <person name="Rege F."/>
            <person name="Reyes R."/>
            <person name="Rise C."/>
            <person name="Rogov P."/>
            <person name="Ross K."/>
            <person name="Ryan E."/>
            <person name="Settipalli S."/>
            <person name="Shea T."/>
            <person name="Sherpa N."/>
            <person name="Shi L."/>
            <person name="Shih D."/>
            <person name="Sparrow T."/>
            <person name="Spaulding J."/>
            <person name="Stalker J."/>
            <person name="Stange-Thomann N."/>
            <person name="Stavropoulos S."/>
            <person name="Stone C."/>
            <person name="Strader C."/>
            <person name="Tesfaye S."/>
            <person name="Thomson T."/>
            <person name="Thoulutsang Y."/>
            <person name="Thoulutsang D."/>
            <person name="Topham K."/>
            <person name="Topping I."/>
            <person name="Tsamla T."/>
            <person name="Vassiliev H."/>
            <person name="Vo A."/>
            <person name="Wangchuk T."/>
            <person name="Wangdi T."/>
            <person name="Weiand M."/>
            <person name="Wilkinson J."/>
            <person name="Wilson A."/>
            <person name="Yadav S."/>
            <person name="Young G."/>
            <person name="Yu Q."/>
            <person name="Zembek L."/>
            <person name="Zhong D."/>
            <person name="Zimmer A."/>
            <person name="Zwirko Z."/>
            <person name="Jaffe D.B."/>
            <person name="Alvarez P."/>
            <person name="Brockman W."/>
            <person name="Butler J."/>
            <person name="Chin C."/>
            <person name="Gnerre S."/>
            <person name="Grabherr M."/>
            <person name="Kleber M."/>
            <person name="Mauceli E."/>
            <person name="MacCallum I."/>
        </authorList>
    </citation>
    <scope>NUCLEOTIDE SEQUENCE [LARGE SCALE GENOMIC DNA]</scope>
    <source>
        <strain evidence="4">Tucson 15081-1352.22</strain>
    </source>
</reference>
<evidence type="ECO:0000313" key="4">
    <source>
        <dbReference type="Proteomes" id="UP000009192"/>
    </source>
</evidence>
<evidence type="ECO:0000259" key="2">
    <source>
        <dbReference type="Pfam" id="PF07647"/>
    </source>
</evidence>
<name>B4KXN5_DROMO</name>
<dbReference type="GO" id="GO:0000278">
    <property type="term" value="P:mitotic cell cycle"/>
    <property type="evidence" value="ECO:0007669"/>
    <property type="project" value="EnsemblMetazoa"/>
</dbReference>
<dbReference type="KEGG" id="dmo:Dmoj_GI13940"/>
<dbReference type="AlphaFoldDB" id="B4KXN5"/>
<accession>B4KXN5</accession>
<dbReference type="GO" id="GO:0007343">
    <property type="term" value="P:egg activation"/>
    <property type="evidence" value="ECO:0007669"/>
    <property type="project" value="EnsemblMetazoa"/>
</dbReference>
<dbReference type="GO" id="GO:0008156">
    <property type="term" value="P:negative regulation of DNA replication"/>
    <property type="evidence" value="ECO:0007669"/>
    <property type="project" value="EnsemblMetazoa"/>
</dbReference>
<dbReference type="InterPro" id="IPR013761">
    <property type="entry name" value="SAM/pointed_sf"/>
</dbReference>
<organism evidence="3 4">
    <name type="scientific">Drosophila mojavensis</name>
    <name type="common">Fruit fly</name>
    <dbReference type="NCBI Taxonomy" id="7230"/>
    <lineage>
        <taxon>Eukaryota</taxon>
        <taxon>Metazoa</taxon>
        <taxon>Ecdysozoa</taxon>
        <taxon>Arthropoda</taxon>
        <taxon>Hexapoda</taxon>
        <taxon>Insecta</taxon>
        <taxon>Pterygota</taxon>
        <taxon>Neoptera</taxon>
        <taxon>Endopterygota</taxon>
        <taxon>Diptera</taxon>
        <taxon>Brachycera</taxon>
        <taxon>Muscomorpha</taxon>
        <taxon>Ephydroidea</taxon>
        <taxon>Drosophilidae</taxon>
        <taxon>Drosophila</taxon>
    </lineage>
</organism>
<dbReference type="PhylomeDB" id="B4KXN5"/>
<dbReference type="GO" id="GO:0051726">
    <property type="term" value="P:regulation of cell cycle"/>
    <property type="evidence" value="ECO:0007669"/>
    <property type="project" value="EnsemblMetazoa"/>
</dbReference>
<dbReference type="FunCoup" id="B4KXN5">
    <property type="interactions" value="2"/>
</dbReference>
<dbReference type="GO" id="GO:0030295">
    <property type="term" value="F:protein kinase activator activity"/>
    <property type="evidence" value="ECO:0007669"/>
    <property type="project" value="EnsemblMetazoa"/>
</dbReference>
<proteinExistence type="predicted"/>
<feature type="domain" description="SAM" evidence="2">
    <location>
        <begin position="139"/>
        <end position="186"/>
    </location>
</feature>
<dbReference type="InParanoid" id="B4KXN5"/>
<dbReference type="OMA" id="MNIIQLA"/>
<dbReference type="EMBL" id="CH933809">
    <property type="protein sequence ID" value="EDW19742.1"/>
    <property type="molecule type" value="Genomic_DNA"/>
</dbReference>
<gene>
    <name evidence="3" type="primary">Dmoj\GI13940</name>
    <name evidence="3" type="ORF">Dmoj_GI13940</name>
</gene>
<dbReference type="Pfam" id="PF07647">
    <property type="entry name" value="SAM_2"/>
    <property type="match status" value="1"/>
</dbReference>